<dbReference type="InterPro" id="IPR011032">
    <property type="entry name" value="GroES-like_sf"/>
</dbReference>
<dbReference type="Gene3D" id="3.90.180.10">
    <property type="entry name" value="Medium-chain alcohol dehydrogenases, catalytic domain"/>
    <property type="match status" value="1"/>
</dbReference>
<accession>A0A422MMT9</accession>
<evidence type="ECO:0000256" key="1">
    <source>
        <dbReference type="SAM" id="MobiDB-lite"/>
    </source>
</evidence>
<dbReference type="EMBL" id="CP050500">
    <property type="protein sequence ID" value="QOP54581.1"/>
    <property type="molecule type" value="Genomic_DNA"/>
</dbReference>
<evidence type="ECO:0000313" key="3">
    <source>
        <dbReference type="Proteomes" id="UP000593972"/>
    </source>
</evidence>
<proteinExistence type="predicted"/>
<sequence>MKAIVIDQPGGPEQLKLKDVPTPQTKPGWSLIKIKGFDEFSNQVQLFVPKDFGGSSPA</sequence>
<dbReference type="RefSeq" id="WP_003582346.1">
    <property type="nucleotide sequence ID" value="NZ_BDIT01000059.1"/>
</dbReference>
<dbReference type="AlphaFoldDB" id="A0A422MMT9"/>
<dbReference type="SUPFAM" id="SSF50129">
    <property type="entry name" value="GroES-like"/>
    <property type="match status" value="1"/>
</dbReference>
<dbReference type="Proteomes" id="UP000593972">
    <property type="component" value="Chromosome"/>
</dbReference>
<evidence type="ECO:0000313" key="2">
    <source>
        <dbReference type="EMBL" id="QOP54581.1"/>
    </source>
</evidence>
<protein>
    <submittedName>
        <fullName evidence="2">Uncharacterized protein</fullName>
    </submittedName>
</protein>
<name>A0A422MMT9_LACPA</name>
<feature type="region of interest" description="Disordered" evidence="1">
    <location>
        <begin position="1"/>
        <end position="22"/>
    </location>
</feature>
<organism evidence="2 3">
    <name type="scientific">Lacticaseibacillus paracasei</name>
    <name type="common">Lactobacillus paracasei</name>
    <dbReference type="NCBI Taxonomy" id="1597"/>
    <lineage>
        <taxon>Bacteria</taxon>
        <taxon>Bacillati</taxon>
        <taxon>Bacillota</taxon>
        <taxon>Bacilli</taxon>
        <taxon>Lactobacillales</taxon>
        <taxon>Lactobacillaceae</taxon>
        <taxon>Lacticaseibacillus</taxon>
    </lineage>
</organism>
<reference evidence="2 3" key="1">
    <citation type="submission" date="2020-03" db="EMBL/GenBank/DDBJ databases">
        <title>Complete genome sequence of Lactobacillus paracasei strain NFFJ04, isolated from animal feed.</title>
        <authorList>
            <person name="Jung J.Y."/>
        </authorList>
    </citation>
    <scope>NUCLEOTIDE SEQUENCE [LARGE SCALE GENOMIC DNA]</scope>
    <source>
        <strain evidence="2 3">NFFJ04</strain>
    </source>
</reference>
<gene>
    <name evidence="2" type="ORF">HCJ88_01560</name>
</gene>